<keyword evidence="2" id="KW-1003">Cell membrane</keyword>
<keyword evidence="7" id="KW-0812">Transmembrane</keyword>
<evidence type="ECO:0000256" key="4">
    <source>
        <dbReference type="ARBA" id="ARBA00022679"/>
    </source>
</evidence>
<keyword evidence="6" id="KW-0012">Acyltransferase</keyword>
<evidence type="ECO:0000256" key="5">
    <source>
        <dbReference type="ARBA" id="ARBA00023136"/>
    </source>
</evidence>
<accession>A0ABP9RE23</accession>
<feature type="transmembrane region" description="Helical" evidence="7">
    <location>
        <begin position="34"/>
        <end position="52"/>
    </location>
</feature>
<dbReference type="PIRSF" id="PIRSF028561">
    <property type="entry name" value="Ac_Trasf"/>
    <property type="match status" value="1"/>
</dbReference>
<evidence type="ECO:0000256" key="1">
    <source>
        <dbReference type="ARBA" id="ARBA00004533"/>
    </source>
</evidence>
<dbReference type="RefSeq" id="WP_031382717.1">
    <property type="nucleotide sequence ID" value="NZ_BAABKI010000020.1"/>
</dbReference>
<keyword evidence="9" id="KW-1185">Reference proteome</keyword>
<comment type="subcellular location">
    <subcellularLocation>
        <location evidence="1">Cell inner membrane</location>
    </subcellularLocation>
</comment>
<sequence length="315" mass="36684">MSATREAPRQHWARIQESGSVAGMRIMVWIRRRLGRLPFTFMLQWVILYYFIRHPLARRASRDYLMRIWPQHAGHPPRWPQRLVLRHFQVFGQSLMDKVDAWSGVPLDVRLDAADRACLDEAITGGRGGLMLVSHHGNLEICSAMSDTRDDFHVSQLMHTRNARKFNALMERATQQSGPEIVEVSEITPATAMRLAQRINDGGFVVIAADRVPLAENGRTRDLEFLGAMASFPEGPFWLATLLRCPLYTLSCVREGDHHRVRFQPFDDTTHLKRAEREAWREAAMRRYVGWLGEQCREYPLQWFNFFPYWHADER</sequence>
<reference evidence="9" key="1">
    <citation type="journal article" date="2019" name="Int. J. Syst. Evol. Microbiol.">
        <title>The Global Catalogue of Microorganisms (GCM) 10K type strain sequencing project: providing services to taxonomists for standard genome sequencing and annotation.</title>
        <authorList>
            <consortium name="The Broad Institute Genomics Platform"/>
            <consortium name="The Broad Institute Genome Sequencing Center for Infectious Disease"/>
            <person name="Wu L."/>
            <person name="Ma J."/>
        </authorList>
    </citation>
    <scope>NUCLEOTIDE SEQUENCE [LARGE SCALE GENOMIC DNA]</scope>
    <source>
        <strain evidence="9">JCM 18472</strain>
    </source>
</reference>
<keyword evidence="5 7" id="KW-0472">Membrane</keyword>
<evidence type="ECO:0000313" key="9">
    <source>
        <dbReference type="Proteomes" id="UP001500074"/>
    </source>
</evidence>
<evidence type="ECO:0000313" key="8">
    <source>
        <dbReference type="EMBL" id="GAA5176019.1"/>
    </source>
</evidence>
<evidence type="ECO:0000256" key="6">
    <source>
        <dbReference type="ARBA" id="ARBA00023315"/>
    </source>
</evidence>
<evidence type="ECO:0000256" key="3">
    <source>
        <dbReference type="ARBA" id="ARBA00022519"/>
    </source>
</evidence>
<dbReference type="GO" id="GO:0016740">
    <property type="term" value="F:transferase activity"/>
    <property type="evidence" value="ECO:0007669"/>
    <property type="project" value="UniProtKB-KW"/>
</dbReference>
<dbReference type="PANTHER" id="PTHR30606:SF9">
    <property type="entry name" value="LIPID A BIOSYNTHESIS LAUROYLTRANSFERASE"/>
    <property type="match status" value="1"/>
</dbReference>
<dbReference type="CDD" id="cd07984">
    <property type="entry name" value="LPLAT_LABLAT-like"/>
    <property type="match status" value="1"/>
</dbReference>
<name>A0ABP9RE23_9GAMM</name>
<dbReference type="Pfam" id="PF03279">
    <property type="entry name" value="Lip_A_acyltrans"/>
    <property type="match status" value="1"/>
</dbReference>
<comment type="caution">
    <text evidence="8">The sequence shown here is derived from an EMBL/GenBank/DDBJ whole genome shotgun (WGS) entry which is preliminary data.</text>
</comment>
<dbReference type="InterPro" id="IPR004960">
    <property type="entry name" value="LipA_acyltrans"/>
</dbReference>
<dbReference type="EMBL" id="BAABKI010000020">
    <property type="protein sequence ID" value="GAA5176019.1"/>
    <property type="molecule type" value="Genomic_DNA"/>
</dbReference>
<dbReference type="InterPro" id="IPR014548">
    <property type="entry name" value="Ac_Trasf"/>
</dbReference>
<keyword evidence="3" id="KW-0997">Cell inner membrane</keyword>
<gene>
    <name evidence="8" type="ORF">GCM10023342_20620</name>
</gene>
<proteinExistence type="predicted"/>
<evidence type="ECO:0000256" key="7">
    <source>
        <dbReference type="SAM" id="Phobius"/>
    </source>
</evidence>
<keyword evidence="7" id="KW-1133">Transmembrane helix</keyword>
<evidence type="ECO:0000256" key="2">
    <source>
        <dbReference type="ARBA" id="ARBA00022475"/>
    </source>
</evidence>
<keyword evidence="4 8" id="KW-0808">Transferase</keyword>
<protein>
    <submittedName>
        <fullName evidence="8">Glycosyl transferase</fullName>
    </submittedName>
</protein>
<dbReference type="Proteomes" id="UP001500074">
    <property type="component" value="Unassembled WGS sequence"/>
</dbReference>
<dbReference type="PANTHER" id="PTHR30606">
    <property type="entry name" value="LIPID A BIOSYNTHESIS LAUROYL ACYLTRANSFERASE"/>
    <property type="match status" value="1"/>
</dbReference>
<organism evidence="8 9">
    <name type="scientific">Modicisalibacter zincidurans</name>
    <dbReference type="NCBI Taxonomy" id="1178777"/>
    <lineage>
        <taxon>Bacteria</taxon>
        <taxon>Pseudomonadati</taxon>
        <taxon>Pseudomonadota</taxon>
        <taxon>Gammaproteobacteria</taxon>
        <taxon>Oceanospirillales</taxon>
        <taxon>Halomonadaceae</taxon>
        <taxon>Modicisalibacter</taxon>
    </lineage>
</organism>